<evidence type="ECO:0000313" key="4">
    <source>
        <dbReference type="Proteomes" id="UP000005536"/>
    </source>
</evidence>
<evidence type="ECO:0000313" key="5">
    <source>
        <dbReference type="Proteomes" id="UP000031392"/>
    </source>
</evidence>
<reference evidence="5" key="2">
    <citation type="submission" date="2014-05" db="EMBL/GenBank/DDBJ databases">
        <title>Complete Genome sequence of Neisseria elongata subsp. glycolytica.</title>
        <authorList>
            <person name="Veyrier F.J."/>
            <person name="Taha M.-K."/>
        </authorList>
    </citation>
    <scope>NUCLEOTIDE SEQUENCE [LARGE SCALE GENOMIC DNA]</scope>
    <source>
        <strain evidence="5">ATCC 29315</strain>
    </source>
</reference>
<dbReference type="RefSeq" id="WP_003775213.1">
    <property type="nucleotide sequence ID" value="NZ_CP007726.1"/>
</dbReference>
<dbReference type="InterPro" id="IPR007110">
    <property type="entry name" value="Ig-like_dom"/>
</dbReference>
<feature type="domain" description="Ig-like" evidence="1">
    <location>
        <begin position="126"/>
        <end position="215"/>
    </location>
</feature>
<dbReference type="Proteomes" id="UP000005536">
    <property type="component" value="Unassembled WGS sequence"/>
</dbReference>
<sequence>MRPSEKHLYIRNDMAKPAVSPNYQAGRNIMKKTNIVKSLILMAALLPLTAQAAQNTELSSFGKPPKGFKVGYQTEQNGMMMIELVPQKQTVDNWTQMVTLQTMQGANPGIADFRNAVFAGWQNACPKSSTLTVREGEENGYPFALWQLICESNPQTGKPEYTWMKAVQGENAFYVKQYAFRYAPNKAEVGNAMGHLRDLAVCDNSAKHPCGKSGK</sequence>
<evidence type="ECO:0000313" key="3">
    <source>
        <dbReference type="EMBL" id="EFE48369.1"/>
    </source>
</evidence>
<protein>
    <recommendedName>
        <fullName evidence="1">Ig-like domain-containing protein</fullName>
    </recommendedName>
</protein>
<dbReference type="EMBL" id="CP007726">
    <property type="protein sequence ID" value="AJE17596.1"/>
    <property type="molecule type" value="Genomic_DNA"/>
</dbReference>
<evidence type="ECO:0000313" key="2">
    <source>
        <dbReference type="EMBL" id="AJE17596.1"/>
    </source>
</evidence>
<gene>
    <name evidence="3" type="ORF">NEIELOOT_02896</name>
    <name evidence="2" type="ORF">NELON_01005</name>
</gene>
<dbReference type="PATRIC" id="fig|546263.7.peg.212"/>
<dbReference type="AlphaFoldDB" id="D4DUY3"/>
<dbReference type="KEGG" id="nel:NELON_01005"/>
<dbReference type="PROSITE" id="PS50835">
    <property type="entry name" value="IG_LIKE"/>
    <property type="match status" value="1"/>
</dbReference>
<keyword evidence="5" id="KW-1185">Reference proteome</keyword>
<dbReference type="Proteomes" id="UP000031392">
    <property type="component" value="Chromosome"/>
</dbReference>
<dbReference type="HOGENOM" id="CLU_112881_0_0_4"/>
<reference evidence="3 4" key="1">
    <citation type="submission" date="2010-02" db="EMBL/GenBank/DDBJ databases">
        <authorList>
            <person name="Weinstock G."/>
            <person name="Sodergren E."/>
            <person name="Clifton S."/>
            <person name="Fulton L."/>
            <person name="Fulton B."/>
            <person name="Courtney L."/>
            <person name="Fronick C."/>
            <person name="Harrison M."/>
            <person name="Strong C."/>
            <person name="Farmer C."/>
            <person name="Delahaunty K."/>
            <person name="Markovic C."/>
            <person name="Hall O."/>
            <person name="Minx P."/>
            <person name="Tomlinson C."/>
            <person name="Mitreva M."/>
            <person name="Nelson J."/>
            <person name="Hou S."/>
            <person name="Wollam A."/>
            <person name="Pepin K.H."/>
            <person name="Johnson M."/>
            <person name="Bhonagiri V."/>
            <person name="Zhang X."/>
            <person name="Suruliraj S."/>
            <person name="Warren W."/>
            <person name="Chinwalla A."/>
            <person name="Mardis E.R."/>
            <person name="Wilson R.K."/>
        </authorList>
    </citation>
    <scope>NUCLEOTIDE SEQUENCE [LARGE SCALE GENOMIC DNA]</scope>
    <source>
        <strain evidence="3 4">ATCC 29315</strain>
    </source>
</reference>
<name>D4DUY3_NEIEG</name>
<dbReference type="STRING" id="546263.NELON_01005"/>
<evidence type="ECO:0000259" key="1">
    <source>
        <dbReference type="PROSITE" id="PS50835"/>
    </source>
</evidence>
<accession>D4DUY3</accession>
<reference evidence="2 5" key="3">
    <citation type="journal article" date="2015" name="PLoS Genet.">
        <title>Common Cell Shape Evolution of Two Nasopharyngeal Pathogens.</title>
        <authorList>
            <person name="Veyrier F.J."/>
            <person name="Biais N."/>
            <person name="Morales P."/>
            <person name="Belkacem N."/>
            <person name="Guilhen C."/>
            <person name="Ranjeva S."/>
            <person name="Sismeiro O."/>
            <person name="Pehau-Arnaudet G."/>
            <person name="Rocha E.P."/>
            <person name="Werts C."/>
            <person name="Taha M.K."/>
            <person name="Boneca I.G."/>
        </authorList>
    </citation>
    <scope>NUCLEOTIDE SEQUENCE [LARGE SCALE GENOMIC DNA]</scope>
    <source>
        <strain evidence="2 5">ATCC 29315</strain>
    </source>
</reference>
<organism evidence="3 4">
    <name type="scientific">Neisseria elongata subsp. glycolytica ATCC 29315</name>
    <dbReference type="NCBI Taxonomy" id="546263"/>
    <lineage>
        <taxon>Bacteria</taxon>
        <taxon>Pseudomonadati</taxon>
        <taxon>Pseudomonadota</taxon>
        <taxon>Betaproteobacteria</taxon>
        <taxon>Neisseriales</taxon>
        <taxon>Neisseriaceae</taxon>
        <taxon>Neisseria</taxon>
    </lineage>
</organism>
<proteinExistence type="predicted"/>
<dbReference type="EMBL" id="ADBF01000255">
    <property type="protein sequence ID" value="EFE48369.1"/>
    <property type="molecule type" value="Genomic_DNA"/>
</dbReference>